<accession>A0ABM9NQ84</accession>
<sequence>MTAADLVGEFSIIGSNQNDSDLNYRGILTLQLDENKRINAKWLIHNEQEQTGSGFFKDNILVINFEYLDEDSFIYKGTVVYRCLTKDILDGFWSEEYGDPKFIGTERCFRIKENIEVS</sequence>
<gene>
    <name evidence="1" type="ORF">T190607A01A_10084</name>
</gene>
<evidence type="ECO:0000313" key="1">
    <source>
        <dbReference type="EMBL" id="CAL2074818.1"/>
    </source>
</evidence>
<dbReference type="Proteomes" id="UP001497416">
    <property type="component" value="Unassembled WGS sequence"/>
</dbReference>
<protein>
    <submittedName>
        <fullName evidence="1">Uncharacterized protein</fullName>
    </submittedName>
</protein>
<evidence type="ECO:0000313" key="2">
    <source>
        <dbReference type="Proteomes" id="UP001497416"/>
    </source>
</evidence>
<organism evidence="1 2">
    <name type="scientific">Tenacibaculum platacis</name>
    <dbReference type="NCBI Taxonomy" id="3137852"/>
    <lineage>
        <taxon>Bacteria</taxon>
        <taxon>Pseudomonadati</taxon>
        <taxon>Bacteroidota</taxon>
        <taxon>Flavobacteriia</taxon>
        <taxon>Flavobacteriales</taxon>
        <taxon>Flavobacteriaceae</taxon>
        <taxon>Tenacibaculum</taxon>
    </lineage>
</organism>
<keyword evidence="2" id="KW-1185">Reference proteome</keyword>
<dbReference type="EMBL" id="CAXIXY010000003">
    <property type="protein sequence ID" value="CAL2074818.1"/>
    <property type="molecule type" value="Genomic_DNA"/>
</dbReference>
<dbReference type="RefSeq" id="WP_348709571.1">
    <property type="nucleotide sequence ID" value="NZ_CAXIXY010000003.1"/>
</dbReference>
<reference evidence="1 2" key="1">
    <citation type="submission" date="2024-05" db="EMBL/GenBank/DDBJ databases">
        <authorList>
            <person name="Duchaud E."/>
        </authorList>
    </citation>
    <scope>NUCLEOTIDE SEQUENCE [LARGE SCALE GENOMIC DNA]</scope>
    <source>
        <strain evidence="1">Ena-SAMPLE-TAB-13-05-2024-13:56:06:370-140302</strain>
    </source>
</reference>
<comment type="caution">
    <text evidence="1">The sequence shown here is derived from an EMBL/GenBank/DDBJ whole genome shotgun (WGS) entry which is preliminary data.</text>
</comment>
<proteinExistence type="predicted"/>
<name>A0ABM9NQ84_9FLAO</name>